<reference evidence="2 3" key="1">
    <citation type="submission" date="2020-08" db="EMBL/GenBank/DDBJ databases">
        <title>Genomic Encyclopedia of Type Strains, Phase III (KMG-III): the genomes of soil and plant-associated and newly described type strains.</title>
        <authorList>
            <person name="Whitman W."/>
        </authorList>
    </citation>
    <scope>NUCLEOTIDE SEQUENCE [LARGE SCALE GENOMIC DNA]</scope>
    <source>
        <strain evidence="2 3">CECT 8640</strain>
    </source>
</reference>
<keyword evidence="3" id="KW-1185">Reference proteome</keyword>
<feature type="domain" description="Carboxymuconolactone decarboxylase-like" evidence="1">
    <location>
        <begin position="12"/>
        <end position="93"/>
    </location>
</feature>
<sequence>MTIRLPVQDLTPETLRAMRALSKASGANSLDPALQELVKVRASQVNGCAYCVDLHLREAREVGERQERLDLLAVWRDAPVFTEQERAALALTEAVTKLSDGVPDDVWVEAVARFEERELAELLWVIATINAWNRVVATTHAWGVA</sequence>
<proteinExistence type="predicted"/>
<evidence type="ECO:0000259" key="1">
    <source>
        <dbReference type="Pfam" id="PF02627"/>
    </source>
</evidence>
<dbReference type="InterPro" id="IPR003779">
    <property type="entry name" value="CMD-like"/>
</dbReference>
<dbReference type="EMBL" id="JACHJN010000001">
    <property type="protein sequence ID" value="MBB5953532.1"/>
    <property type="molecule type" value="Genomic_DNA"/>
</dbReference>
<dbReference type="NCBIfam" id="TIGR00778">
    <property type="entry name" value="ahpD_dom"/>
    <property type="match status" value="1"/>
</dbReference>
<evidence type="ECO:0000313" key="3">
    <source>
        <dbReference type="Proteomes" id="UP000547510"/>
    </source>
</evidence>
<dbReference type="GO" id="GO:0051920">
    <property type="term" value="F:peroxiredoxin activity"/>
    <property type="evidence" value="ECO:0007669"/>
    <property type="project" value="InterPro"/>
</dbReference>
<accession>A0A841C4T0</accession>
<protein>
    <submittedName>
        <fullName evidence="2">AhpD family alkylhydroperoxidase</fullName>
    </submittedName>
</protein>
<dbReference type="InterPro" id="IPR004675">
    <property type="entry name" value="AhpD_core"/>
</dbReference>
<dbReference type="PANTHER" id="PTHR34846">
    <property type="entry name" value="4-CARBOXYMUCONOLACTONE DECARBOXYLASE FAMILY PROTEIN (AFU_ORTHOLOGUE AFUA_6G11590)"/>
    <property type="match status" value="1"/>
</dbReference>
<dbReference type="InterPro" id="IPR029032">
    <property type="entry name" value="AhpD-like"/>
</dbReference>
<keyword evidence="2" id="KW-0560">Oxidoreductase</keyword>
<dbReference type="Gene3D" id="1.20.1290.10">
    <property type="entry name" value="AhpD-like"/>
    <property type="match status" value="1"/>
</dbReference>
<evidence type="ECO:0000313" key="2">
    <source>
        <dbReference type="EMBL" id="MBB5953532.1"/>
    </source>
</evidence>
<gene>
    <name evidence="2" type="ORF">FHS29_000102</name>
</gene>
<dbReference type="PANTHER" id="PTHR34846:SF7">
    <property type="entry name" value="BLL7811 PROTEIN"/>
    <property type="match status" value="1"/>
</dbReference>
<keyword evidence="2" id="KW-0575">Peroxidase</keyword>
<dbReference type="Proteomes" id="UP000547510">
    <property type="component" value="Unassembled WGS sequence"/>
</dbReference>
<dbReference type="RefSeq" id="WP_184687168.1">
    <property type="nucleotide sequence ID" value="NZ_JACHJN010000001.1"/>
</dbReference>
<organism evidence="2 3">
    <name type="scientific">Saccharothrix tamanrassetensis</name>
    <dbReference type="NCBI Taxonomy" id="1051531"/>
    <lineage>
        <taxon>Bacteria</taxon>
        <taxon>Bacillati</taxon>
        <taxon>Actinomycetota</taxon>
        <taxon>Actinomycetes</taxon>
        <taxon>Pseudonocardiales</taxon>
        <taxon>Pseudonocardiaceae</taxon>
        <taxon>Saccharothrix</taxon>
    </lineage>
</organism>
<comment type="caution">
    <text evidence="2">The sequence shown here is derived from an EMBL/GenBank/DDBJ whole genome shotgun (WGS) entry which is preliminary data.</text>
</comment>
<dbReference type="SUPFAM" id="SSF69118">
    <property type="entry name" value="AhpD-like"/>
    <property type="match status" value="1"/>
</dbReference>
<name>A0A841C4T0_9PSEU</name>
<dbReference type="AlphaFoldDB" id="A0A841C4T0"/>
<dbReference type="Pfam" id="PF02627">
    <property type="entry name" value="CMD"/>
    <property type="match status" value="1"/>
</dbReference>